<name>A0ABR1YRF3_9PEZI</name>
<dbReference type="EMBL" id="JBBWRZ010000005">
    <property type="protein sequence ID" value="KAK8235876.1"/>
    <property type="molecule type" value="Genomic_DNA"/>
</dbReference>
<evidence type="ECO:0000313" key="2">
    <source>
        <dbReference type="Proteomes" id="UP001492380"/>
    </source>
</evidence>
<dbReference type="Proteomes" id="UP001492380">
    <property type="component" value="Unassembled WGS sequence"/>
</dbReference>
<organism evidence="1 2">
    <name type="scientific">Phyllosticta capitalensis</name>
    <dbReference type="NCBI Taxonomy" id="121624"/>
    <lineage>
        <taxon>Eukaryota</taxon>
        <taxon>Fungi</taxon>
        <taxon>Dikarya</taxon>
        <taxon>Ascomycota</taxon>
        <taxon>Pezizomycotina</taxon>
        <taxon>Dothideomycetes</taxon>
        <taxon>Dothideomycetes incertae sedis</taxon>
        <taxon>Botryosphaeriales</taxon>
        <taxon>Phyllostictaceae</taxon>
        <taxon>Phyllosticta</taxon>
    </lineage>
</organism>
<gene>
    <name evidence="1" type="ORF">HDK90DRAFT_466197</name>
</gene>
<evidence type="ECO:0000313" key="1">
    <source>
        <dbReference type="EMBL" id="KAK8235876.1"/>
    </source>
</evidence>
<reference evidence="1 2" key="1">
    <citation type="submission" date="2024-04" db="EMBL/GenBank/DDBJ databases">
        <title>Phyllosticta paracitricarpa is synonymous to the EU quarantine fungus P. citricarpa based on phylogenomic analyses.</title>
        <authorList>
            <consortium name="Lawrence Berkeley National Laboratory"/>
            <person name="Van Ingen-Buijs V.A."/>
            <person name="Van Westerhoven A.C."/>
            <person name="Haridas S."/>
            <person name="Skiadas P."/>
            <person name="Martin F."/>
            <person name="Groenewald J.Z."/>
            <person name="Crous P.W."/>
            <person name="Seidl M.F."/>
        </authorList>
    </citation>
    <scope>NUCLEOTIDE SEQUENCE [LARGE SCALE GENOMIC DNA]</scope>
    <source>
        <strain evidence="1 2">CBS 123374</strain>
    </source>
</reference>
<accession>A0ABR1YRF3</accession>
<protein>
    <submittedName>
        <fullName evidence="1">Uncharacterized protein</fullName>
    </submittedName>
</protein>
<sequence>MSNQEEAEMIDLEEISRLAAEIEKIDSNTPDSPEKARKIAQLVEKGNQLALAIASTENNETSATKGMFKAKALGDFNINQRQITETFTLSKSLMPKKCSTAPEICLWAGSLSFRRNYEDLTSAVRHSKGEDGDAVRKLAIMHVAYRQRWYRVDDDAGFDYPPGTSRTSSLQSLQLASRASSVTCHHHRFDTS</sequence>
<keyword evidence="2" id="KW-1185">Reference proteome</keyword>
<comment type="caution">
    <text evidence="1">The sequence shown here is derived from an EMBL/GenBank/DDBJ whole genome shotgun (WGS) entry which is preliminary data.</text>
</comment>
<proteinExistence type="predicted"/>